<accession>A0AA40AXA3</accession>
<dbReference type="EMBL" id="JAUKTV010000011">
    <property type="protein sequence ID" value="KAK0723714.1"/>
    <property type="molecule type" value="Genomic_DNA"/>
</dbReference>
<feature type="compositionally biased region" description="Polar residues" evidence="1">
    <location>
        <begin position="67"/>
        <end position="77"/>
    </location>
</feature>
<feature type="compositionally biased region" description="Basic residues" evidence="1">
    <location>
        <begin position="781"/>
        <end position="795"/>
    </location>
</feature>
<feature type="compositionally biased region" description="Basic and acidic residues" evidence="1">
    <location>
        <begin position="672"/>
        <end position="681"/>
    </location>
</feature>
<name>A0AA40AXA3_9PEZI</name>
<comment type="caution">
    <text evidence="2">The sequence shown here is derived from an EMBL/GenBank/DDBJ whole genome shotgun (WGS) entry which is preliminary data.</text>
</comment>
<dbReference type="GO" id="GO:0017157">
    <property type="term" value="P:regulation of exocytosis"/>
    <property type="evidence" value="ECO:0007669"/>
    <property type="project" value="TreeGrafter"/>
</dbReference>
<dbReference type="InterPro" id="IPR042938">
    <property type="entry name" value="Sfh5"/>
</dbReference>
<feature type="region of interest" description="Disordered" evidence="1">
    <location>
        <begin position="746"/>
        <end position="938"/>
    </location>
</feature>
<feature type="compositionally biased region" description="Polar residues" evidence="1">
    <location>
        <begin position="852"/>
        <end position="873"/>
    </location>
</feature>
<protein>
    <submittedName>
        <fullName evidence="2">Uncharacterized protein</fullName>
    </submittedName>
</protein>
<keyword evidence="3" id="KW-1185">Reference proteome</keyword>
<dbReference type="AlphaFoldDB" id="A0AA40AXA3"/>
<gene>
    <name evidence="2" type="ORF">B0T21DRAFT_453336</name>
</gene>
<feature type="compositionally biased region" description="Polar residues" evidence="1">
    <location>
        <begin position="492"/>
        <end position="515"/>
    </location>
</feature>
<feature type="compositionally biased region" description="Polar residues" evidence="1">
    <location>
        <begin position="888"/>
        <end position="905"/>
    </location>
</feature>
<evidence type="ECO:0000313" key="2">
    <source>
        <dbReference type="EMBL" id="KAK0723714.1"/>
    </source>
</evidence>
<dbReference type="PANTHER" id="PTHR47669">
    <property type="entry name" value="PHOSPHATIDYLINOSITOL TRANSFER PROTEIN SFH5"/>
    <property type="match status" value="1"/>
</dbReference>
<dbReference type="GO" id="GO:0005829">
    <property type="term" value="C:cytosol"/>
    <property type="evidence" value="ECO:0007669"/>
    <property type="project" value="TreeGrafter"/>
</dbReference>
<dbReference type="Proteomes" id="UP001172159">
    <property type="component" value="Unassembled WGS sequence"/>
</dbReference>
<reference evidence="2" key="1">
    <citation type="submission" date="2023-06" db="EMBL/GenBank/DDBJ databases">
        <title>Genome-scale phylogeny and comparative genomics of the fungal order Sordariales.</title>
        <authorList>
            <consortium name="Lawrence Berkeley National Laboratory"/>
            <person name="Hensen N."/>
            <person name="Bonometti L."/>
            <person name="Westerberg I."/>
            <person name="Brannstrom I.O."/>
            <person name="Guillou S."/>
            <person name="Cros-Aarteil S."/>
            <person name="Calhoun S."/>
            <person name="Haridas S."/>
            <person name="Kuo A."/>
            <person name="Mondo S."/>
            <person name="Pangilinan J."/>
            <person name="Riley R."/>
            <person name="Labutti K."/>
            <person name="Andreopoulos B."/>
            <person name="Lipzen A."/>
            <person name="Chen C."/>
            <person name="Yanf M."/>
            <person name="Daum C."/>
            <person name="Ng V."/>
            <person name="Clum A."/>
            <person name="Steindorff A."/>
            <person name="Ohm R."/>
            <person name="Martin F."/>
            <person name="Silar P."/>
            <person name="Natvig D."/>
            <person name="Lalanne C."/>
            <person name="Gautier V."/>
            <person name="Ament-Velasquez S.L."/>
            <person name="Kruys A."/>
            <person name="Hutchinson M.I."/>
            <person name="Powell A.J."/>
            <person name="Barry K."/>
            <person name="Miller A.N."/>
            <person name="Grigoriev I.V."/>
            <person name="Debuchy R."/>
            <person name="Gladieux P."/>
            <person name="Thoren M.H."/>
            <person name="Johannesson H."/>
        </authorList>
    </citation>
    <scope>NUCLEOTIDE SEQUENCE</scope>
    <source>
        <strain evidence="2">CBS 540.89</strain>
    </source>
</reference>
<dbReference type="PANTHER" id="PTHR47669:SF1">
    <property type="entry name" value="PHOSPHATIDYLINOSITOL TRANSFER PROTEIN SFH5"/>
    <property type="match status" value="1"/>
</dbReference>
<organism evidence="2 3">
    <name type="scientific">Apiosordaria backusii</name>
    <dbReference type="NCBI Taxonomy" id="314023"/>
    <lineage>
        <taxon>Eukaryota</taxon>
        <taxon>Fungi</taxon>
        <taxon>Dikarya</taxon>
        <taxon>Ascomycota</taxon>
        <taxon>Pezizomycotina</taxon>
        <taxon>Sordariomycetes</taxon>
        <taxon>Sordariomycetidae</taxon>
        <taxon>Sordariales</taxon>
        <taxon>Lasiosphaeriaceae</taxon>
        <taxon>Apiosordaria</taxon>
    </lineage>
</organism>
<feature type="region of interest" description="Disordered" evidence="1">
    <location>
        <begin position="484"/>
        <end position="517"/>
    </location>
</feature>
<evidence type="ECO:0000313" key="3">
    <source>
        <dbReference type="Proteomes" id="UP001172159"/>
    </source>
</evidence>
<feature type="compositionally biased region" description="Basic and acidic residues" evidence="1">
    <location>
        <begin position="592"/>
        <end position="601"/>
    </location>
</feature>
<feature type="compositionally biased region" description="Low complexity" evidence="1">
    <location>
        <begin position="803"/>
        <end position="833"/>
    </location>
</feature>
<dbReference type="GO" id="GO:0043001">
    <property type="term" value="P:Golgi to plasma membrane protein transport"/>
    <property type="evidence" value="ECO:0007669"/>
    <property type="project" value="TreeGrafter"/>
</dbReference>
<dbReference type="GO" id="GO:0032541">
    <property type="term" value="C:cortical endoplasmic reticulum"/>
    <property type="evidence" value="ECO:0007669"/>
    <property type="project" value="TreeGrafter"/>
</dbReference>
<proteinExistence type="predicted"/>
<dbReference type="GO" id="GO:0008526">
    <property type="term" value="F:phosphatidylinositol transfer activity"/>
    <property type="evidence" value="ECO:0007669"/>
    <property type="project" value="InterPro"/>
</dbReference>
<evidence type="ECO:0000256" key="1">
    <source>
        <dbReference type="SAM" id="MobiDB-lite"/>
    </source>
</evidence>
<feature type="compositionally biased region" description="Basic and acidic residues" evidence="1">
    <location>
        <begin position="22"/>
        <end position="35"/>
    </location>
</feature>
<feature type="region of interest" description="Disordered" evidence="1">
    <location>
        <begin position="575"/>
        <end position="681"/>
    </location>
</feature>
<feature type="region of interest" description="Disordered" evidence="1">
    <location>
        <begin position="1"/>
        <end position="81"/>
    </location>
</feature>
<sequence length="938" mass="105788">MAKESGRKRDKLLKYFKFSSKSKKDPPVDEPKKENEEENGENEGGDEGEGSNKKTTTQEQRTEDSKQTSIHSVNHAGTSCLPPLTTNEYIPDYATRELYDEQYGRHVLRLGGNLKYEDKTPIDYLESELHNILAPLTGLGLRHNELWAGVQLRPWNLTTRLVLRKFWWAARGDLDLVKIMLEDALRFHYRMREICPYNQAYKFPKLLEDLAFVTTTKSDDPRRQVVVIWYRWGHAKDLGEVLRLNPQTLIAWRYVLIERALSLLNFQSVDHEPLLSKPDFYQIVQVHDPVLFGHLDRKDLATDSPTRAWMHIYDANFMMDRFYPGCFHPETFIIDYAHWLPVKWILTVLEQTGRSWTAMRSPEDFLALMPPGVYPNEYLPDHVSCKEGELVFETGWTPSIESGESDNLISANKKKQKKKVIVMHPKEADDFEPFGHMHNVGKPKPPIKYGVLPPKAEHIRTDSLYVESRDTTGLRDWLEHGEDSFDADSKDQANVQSAQGGRSGNTSEAGPSQPRNMMGKLIDHIRNRRLPDNAAADFGDEFWFNFEEQITNPEGKQPWHRERFGEDSWTTVAPVGLRPHWAPPPKVVTEPKPLKKPDTSRHARFAYPKDQPGSMTQAADGTWHPKTAADTGPEEGDVDKGKGKAVEGQEEGHQQGEDDDDGELRGGAGEEPLGRLEPLGDRNHWEDWNHWKGWNHWKDWNHWGNWDHWGDWNHWGDWDGRNTEHWTSGYRSTGSRTVRFIGHRRLSRQQLSDQQGTESSSDNPQGRLRGGAGEGDDGRRKNMWNKVKKGAKRAKAFVTGRPAQTTGTTGTAGTTKSTGTQTTGTSAAGQQGSEQPGTASGHPETPKRIAISHSSGPKNVAGTGQSGRSTNPPGVSKPIPSRGFRSKANMQSYEMTALPSRTNRQGGPAGPIASLPPTLRHRGAGLRENVEGMPGPSN</sequence>
<feature type="compositionally biased region" description="Basic and acidic residues" evidence="1">
    <location>
        <begin position="638"/>
        <end position="656"/>
    </location>
</feature>
<dbReference type="GO" id="GO:0005886">
    <property type="term" value="C:plasma membrane"/>
    <property type="evidence" value="ECO:0007669"/>
    <property type="project" value="TreeGrafter"/>
</dbReference>
<feature type="compositionally biased region" description="Acidic residues" evidence="1">
    <location>
        <begin position="36"/>
        <end position="49"/>
    </location>
</feature>